<organism evidence="2">
    <name type="scientific">marine metagenome</name>
    <dbReference type="NCBI Taxonomy" id="408172"/>
    <lineage>
        <taxon>unclassified sequences</taxon>
        <taxon>metagenomes</taxon>
        <taxon>ecological metagenomes</taxon>
    </lineage>
</organism>
<evidence type="ECO:0008006" key="3">
    <source>
        <dbReference type="Google" id="ProtNLM"/>
    </source>
</evidence>
<name>A0A381RGI1_9ZZZZ</name>
<reference evidence="2" key="1">
    <citation type="submission" date="2018-05" db="EMBL/GenBank/DDBJ databases">
        <authorList>
            <person name="Lanie J.A."/>
            <person name="Ng W.-L."/>
            <person name="Kazmierczak K.M."/>
            <person name="Andrzejewski T.M."/>
            <person name="Davidsen T.M."/>
            <person name="Wayne K.J."/>
            <person name="Tettelin H."/>
            <person name="Glass J.I."/>
            <person name="Rusch D."/>
            <person name="Podicherti R."/>
            <person name="Tsui H.-C.T."/>
            <person name="Winkler M.E."/>
        </authorList>
    </citation>
    <scope>NUCLEOTIDE SEQUENCE</scope>
</reference>
<dbReference type="Gene3D" id="1.20.5.320">
    <property type="entry name" value="6-Phosphogluconate Dehydrogenase, domain 3"/>
    <property type="match status" value="1"/>
</dbReference>
<proteinExistence type="predicted"/>
<evidence type="ECO:0000313" key="2">
    <source>
        <dbReference type="EMBL" id="SUZ90551.1"/>
    </source>
</evidence>
<dbReference type="AlphaFoldDB" id="A0A381RGI1"/>
<protein>
    <recommendedName>
        <fullName evidence="3">Collagen-like protein</fullName>
    </recommendedName>
</protein>
<sequence>MRVFSTLILAVFIFGCIRPGTPGPQGEPGSMGPPGPKGEKGEQGSAGQPGKSVSAEMLKNIDAALAAESAKSNESVVGSVAYTFGIAPRITGFVFLTNHGNLYKLENKNPQELGGALEKMGRVASYTNFTVFTRTTYGDDIKQFFSAATADGKIYTSENLTDWELKSTISLQ</sequence>
<gene>
    <name evidence="2" type="ORF">METZ01_LOCUS43405</name>
</gene>
<dbReference type="PROSITE" id="PS51257">
    <property type="entry name" value="PROKAR_LIPOPROTEIN"/>
    <property type="match status" value="1"/>
</dbReference>
<accession>A0A381RGI1</accession>
<evidence type="ECO:0000256" key="1">
    <source>
        <dbReference type="SAM" id="MobiDB-lite"/>
    </source>
</evidence>
<dbReference type="EMBL" id="UINC01001903">
    <property type="protein sequence ID" value="SUZ90551.1"/>
    <property type="molecule type" value="Genomic_DNA"/>
</dbReference>
<feature type="region of interest" description="Disordered" evidence="1">
    <location>
        <begin position="22"/>
        <end position="51"/>
    </location>
</feature>